<accession>A0AAV7EVN3</accession>
<dbReference type="EMBL" id="JAINDJ010000003">
    <property type="protein sequence ID" value="KAG9452571.1"/>
    <property type="molecule type" value="Genomic_DNA"/>
</dbReference>
<organism evidence="1 2">
    <name type="scientific">Aristolochia fimbriata</name>
    <name type="common">White veined hardy Dutchman's pipe vine</name>
    <dbReference type="NCBI Taxonomy" id="158543"/>
    <lineage>
        <taxon>Eukaryota</taxon>
        <taxon>Viridiplantae</taxon>
        <taxon>Streptophyta</taxon>
        <taxon>Embryophyta</taxon>
        <taxon>Tracheophyta</taxon>
        <taxon>Spermatophyta</taxon>
        <taxon>Magnoliopsida</taxon>
        <taxon>Magnoliidae</taxon>
        <taxon>Piperales</taxon>
        <taxon>Aristolochiaceae</taxon>
        <taxon>Aristolochia</taxon>
    </lineage>
</organism>
<protein>
    <submittedName>
        <fullName evidence="1">Uncharacterized protein</fullName>
    </submittedName>
</protein>
<evidence type="ECO:0000313" key="1">
    <source>
        <dbReference type="EMBL" id="KAG9452571.1"/>
    </source>
</evidence>
<proteinExistence type="predicted"/>
<sequence length="90" mass="10550">MNELLFLNLYQFQAEEAAKQSRVENLERRQQENLERPPQSVPDSLISFQLSFSDASQLEPEILEFIPIKRLLQPCGRLLWSYLLLITVLC</sequence>
<evidence type="ECO:0000313" key="2">
    <source>
        <dbReference type="Proteomes" id="UP000825729"/>
    </source>
</evidence>
<dbReference type="AlphaFoldDB" id="A0AAV7EVN3"/>
<reference evidence="1 2" key="1">
    <citation type="submission" date="2021-07" db="EMBL/GenBank/DDBJ databases">
        <title>The Aristolochia fimbriata genome: insights into angiosperm evolution, floral development and chemical biosynthesis.</title>
        <authorList>
            <person name="Jiao Y."/>
        </authorList>
    </citation>
    <scope>NUCLEOTIDE SEQUENCE [LARGE SCALE GENOMIC DNA]</scope>
    <source>
        <strain evidence="1">IBCAS-2021</strain>
        <tissue evidence="1">Leaf</tissue>
    </source>
</reference>
<dbReference type="Proteomes" id="UP000825729">
    <property type="component" value="Unassembled WGS sequence"/>
</dbReference>
<comment type="caution">
    <text evidence="1">The sequence shown here is derived from an EMBL/GenBank/DDBJ whole genome shotgun (WGS) entry which is preliminary data.</text>
</comment>
<name>A0AAV7EVN3_ARIFI</name>
<gene>
    <name evidence="1" type="ORF">H6P81_005475</name>
</gene>
<keyword evidence="2" id="KW-1185">Reference proteome</keyword>